<evidence type="ECO:0000256" key="6">
    <source>
        <dbReference type="PROSITE-ProRule" id="PRU00169"/>
    </source>
</evidence>
<protein>
    <submittedName>
        <fullName evidence="10">DNA-binding response regulator</fullName>
    </submittedName>
</protein>
<evidence type="ECO:0000256" key="7">
    <source>
        <dbReference type="PROSITE-ProRule" id="PRU01091"/>
    </source>
</evidence>
<dbReference type="Gene3D" id="6.10.250.690">
    <property type="match status" value="1"/>
</dbReference>
<dbReference type="InterPro" id="IPR001867">
    <property type="entry name" value="OmpR/PhoB-type_DNA-bd"/>
</dbReference>
<dbReference type="Pfam" id="PF00072">
    <property type="entry name" value="Response_reg"/>
    <property type="match status" value="1"/>
</dbReference>
<evidence type="ECO:0000259" key="9">
    <source>
        <dbReference type="PROSITE" id="PS51755"/>
    </source>
</evidence>
<dbReference type="AlphaFoldDB" id="A0A1L3GQC8"/>
<evidence type="ECO:0000256" key="3">
    <source>
        <dbReference type="ARBA" id="ARBA00023015"/>
    </source>
</evidence>
<evidence type="ECO:0000259" key="8">
    <source>
        <dbReference type="PROSITE" id="PS50110"/>
    </source>
</evidence>
<keyword evidence="4 7" id="KW-0238">DNA-binding</keyword>
<dbReference type="RefSeq" id="WP_072284020.1">
    <property type="nucleotide sequence ID" value="NZ_CP015519.1"/>
</dbReference>
<dbReference type="SMART" id="SM00448">
    <property type="entry name" value="REC"/>
    <property type="match status" value="1"/>
</dbReference>
<dbReference type="PROSITE" id="PS51755">
    <property type="entry name" value="OMPR_PHOB"/>
    <property type="match status" value="1"/>
</dbReference>
<gene>
    <name evidence="10" type="ORF">A7E78_09555</name>
</gene>
<evidence type="ECO:0000313" key="11">
    <source>
        <dbReference type="Proteomes" id="UP000182517"/>
    </source>
</evidence>
<dbReference type="Pfam" id="PF00486">
    <property type="entry name" value="Trans_reg_C"/>
    <property type="match status" value="1"/>
</dbReference>
<dbReference type="SMART" id="SM00862">
    <property type="entry name" value="Trans_reg_C"/>
    <property type="match status" value="1"/>
</dbReference>
<dbReference type="InterPro" id="IPR011006">
    <property type="entry name" value="CheY-like_superfamily"/>
</dbReference>
<dbReference type="GO" id="GO:0005829">
    <property type="term" value="C:cytosol"/>
    <property type="evidence" value="ECO:0007669"/>
    <property type="project" value="TreeGrafter"/>
</dbReference>
<dbReference type="SUPFAM" id="SSF46894">
    <property type="entry name" value="C-terminal effector domain of the bipartite response regulators"/>
    <property type="match status" value="1"/>
</dbReference>
<dbReference type="PANTHER" id="PTHR48111:SF11">
    <property type="entry name" value="TWO-COMPONENT RESPONSE REGULATOR"/>
    <property type="match status" value="1"/>
</dbReference>
<proteinExistence type="predicted"/>
<dbReference type="Proteomes" id="UP000182517">
    <property type="component" value="Chromosome"/>
</dbReference>
<dbReference type="InterPro" id="IPR036388">
    <property type="entry name" value="WH-like_DNA-bd_sf"/>
</dbReference>
<feature type="domain" description="Response regulatory" evidence="8">
    <location>
        <begin position="5"/>
        <end position="119"/>
    </location>
</feature>
<dbReference type="CDD" id="cd00383">
    <property type="entry name" value="trans_reg_C"/>
    <property type="match status" value="1"/>
</dbReference>
<dbReference type="PROSITE" id="PS50110">
    <property type="entry name" value="RESPONSE_REGULATORY"/>
    <property type="match status" value="1"/>
</dbReference>
<dbReference type="GO" id="GO:0000976">
    <property type="term" value="F:transcription cis-regulatory region binding"/>
    <property type="evidence" value="ECO:0007669"/>
    <property type="project" value="TreeGrafter"/>
</dbReference>
<dbReference type="InterPro" id="IPR016032">
    <property type="entry name" value="Sig_transdc_resp-reg_C-effctor"/>
</dbReference>
<dbReference type="Gene3D" id="3.40.50.2300">
    <property type="match status" value="1"/>
</dbReference>
<dbReference type="InterPro" id="IPR001789">
    <property type="entry name" value="Sig_transdc_resp-reg_receiver"/>
</dbReference>
<sequence length="233" mass="26365">MERTRILVAEDDLHIREGLIDILEGEGYQVLAAADGDAALSLSETHNFDLALLDIMMPGRNGYDVCRELRLQHPHLAIIMLTAKGEEIDKVLGLELGADDYITKPFGVHELRARIAAVLRRSQRTIQENEAVLPSTLVMGSATIDRKTYRGNLKERTFKLTAREMKLLEAFYRHPDEALQRHTLLNLAWGIDYQGTTRTLDQHIAQLRKKIETDPSTPQVITTVHGIGYRYVP</sequence>
<dbReference type="STRING" id="1842532.A7E78_09555"/>
<dbReference type="FunFam" id="3.40.50.2300:FF:000001">
    <property type="entry name" value="DNA-binding response regulator PhoB"/>
    <property type="match status" value="1"/>
</dbReference>
<keyword evidence="2" id="KW-0902">Two-component regulatory system</keyword>
<dbReference type="OrthoDB" id="9793321at2"/>
<feature type="modified residue" description="4-aspartylphosphate" evidence="6">
    <location>
        <position position="54"/>
    </location>
</feature>
<organism evidence="10 11">
    <name type="scientific">Syntrophotalea acetylenivorans</name>
    <dbReference type="NCBI Taxonomy" id="1842532"/>
    <lineage>
        <taxon>Bacteria</taxon>
        <taxon>Pseudomonadati</taxon>
        <taxon>Thermodesulfobacteriota</taxon>
        <taxon>Desulfuromonadia</taxon>
        <taxon>Desulfuromonadales</taxon>
        <taxon>Syntrophotaleaceae</taxon>
        <taxon>Syntrophotalea</taxon>
    </lineage>
</organism>
<evidence type="ECO:0000313" key="10">
    <source>
        <dbReference type="EMBL" id="APG28060.1"/>
    </source>
</evidence>
<dbReference type="KEGG" id="pef:A7E78_09555"/>
<dbReference type="Gene3D" id="1.10.10.10">
    <property type="entry name" value="Winged helix-like DNA-binding domain superfamily/Winged helix DNA-binding domain"/>
    <property type="match status" value="1"/>
</dbReference>
<evidence type="ECO:0000256" key="2">
    <source>
        <dbReference type="ARBA" id="ARBA00023012"/>
    </source>
</evidence>
<dbReference type="PANTHER" id="PTHR48111">
    <property type="entry name" value="REGULATOR OF RPOS"/>
    <property type="match status" value="1"/>
</dbReference>
<dbReference type="EMBL" id="CP015519">
    <property type="protein sequence ID" value="APG28060.1"/>
    <property type="molecule type" value="Genomic_DNA"/>
</dbReference>
<dbReference type="GO" id="GO:0000156">
    <property type="term" value="F:phosphorelay response regulator activity"/>
    <property type="evidence" value="ECO:0007669"/>
    <property type="project" value="TreeGrafter"/>
</dbReference>
<feature type="DNA-binding region" description="OmpR/PhoB-type" evidence="7">
    <location>
        <begin position="134"/>
        <end position="233"/>
    </location>
</feature>
<dbReference type="GO" id="GO:0006355">
    <property type="term" value="P:regulation of DNA-templated transcription"/>
    <property type="evidence" value="ECO:0007669"/>
    <property type="project" value="InterPro"/>
</dbReference>
<dbReference type="GO" id="GO:0032993">
    <property type="term" value="C:protein-DNA complex"/>
    <property type="evidence" value="ECO:0007669"/>
    <property type="project" value="TreeGrafter"/>
</dbReference>
<dbReference type="InterPro" id="IPR039420">
    <property type="entry name" value="WalR-like"/>
</dbReference>
<name>A0A1L3GQC8_9BACT</name>
<feature type="domain" description="OmpR/PhoB-type" evidence="9">
    <location>
        <begin position="134"/>
        <end position="233"/>
    </location>
</feature>
<reference evidence="10 11" key="1">
    <citation type="journal article" date="2017" name="Genome Announc.">
        <title>Complete Genome Sequences of Two Acetylene-Fermenting Pelobacter acetylenicus Strains.</title>
        <authorList>
            <person name="Sutton J.M."/>
            <person name="Baesman S.M."/>
            <person name="Fierst J.L."/>
            <person name="Poret-Peterson A.T."/>
            <person name="Oremland R.S."/>
            <person name="Dunlap D.S."/>
            <person name="Akob D.M."/>
        </authorList>
    </citation>
    <scope>NUCLEOTIDE SEQUENCE [LARGE SCALE GENOMIC DNA]</scope>
    <source>
        <strain evidence="10 11">SFB93</strain>
    </source>
</reference>
<keyword evidence="1 6" id="KW-0597">Phosphoprotein</keyword>
<evidence type="ECO:0000256" key="5">
    <source>
        <dbReference type="ARBA" id="ARBA00023163"/>
    </source>
</evidence>
<evidence type="ECO:0000256" key="1">
    <source>
        <dbReference type="ARBA" id="ARBA00022553"/>
    </source>
</evidence>
<accession>A0A1L3GQC8</accession>
<evidence type="ECO:0000256" key="4">
    <source>
        <dbReference type="ARBA" id="ARBA00023125"/>
    </source>
</evidence>
<dbReference type="CDD" id="cd17574">
    <property type="entry name" value="REC_OmpR"/>
    <property type="match status" value="1"/>
</dbReference>
<dbReference type="SUPFAM" id="SSF52172">
    <property type="entry name" value="CheY-like"/>
    <property type="match status" value="1"/>
</dbReference>
<keyword evidence="5" id="KW-0804">Transcription</keyword>
<keyword evidence="3" id="KW-0805">Transcription regulation</keyword>
<keyword evidence="11" id="KW-1185">Reference proteome</keyword>